<keyword evidence="3 6" id="KW-0812">Transmembrane</keyword>
<feature type="transmembrane region" description="Helical" evidence="6">
    <location>
        <begin position="298"/>
        <end position="315"/>
    </location>
</feature>
<evidence type="ECO:0000256" key="1">
    <source>
        <dbReference type="ARBA" id="ARBA00004651"/>
    </source>
</evidence>
<dbReference type="GO" id="GO:0022857">
    <property type="term" value="F:transmembrane transporter activity"/>
    <property type="evidence" value="ECO:0007669"/>
    <property type="project" value="InterPro"/>
</dbReference>
<dbReference type="PANTHER" id="PTHR32196:SF19">
    <property type="entry name" value="GALACTOFURANOSE TRANSPORTER PERMEASE PROTEIN YTFT"/>
    <property type="match status" value="1"/>
</dbReference>
<feature type="transmembrane region" description="Helical" evidence="6">
    <location>
        <begin position="248"/>
        <end position="267"/>
    </location>
</feature>
<dbReference type="GO" id="GO:0005886">
    <property type="term" value="C:plasma membrane"/>
    <property type="evidence" value="ECO:0007669"/>
    <property type="project" value="UniProtKB-SubCell"/>
</dbReference>
<dbReference type="Pfam" id="PF02653">
    <property type="entry name" value="BPD_transp_2"/>
    <property type="match status" value="1"/>
</dbReference>
<sequence length="322" mass="32635">MSGGAAAGRQVSGWDRAAPWLRDRGVYVAFAMLVVFNLVVTENFASVGTITNLLVQVSPVLLVSLGLALVIGTEGIDLSVGAIMALASAALPLYLGYGWPFAIGISLAVGILAGLVNGSLVAFAGVQPIVATLALLVAGRGLAQIFTNGQLLIVTDPVVLALGQARPFGIPAPVIVAAVAVAVVAFLIRRTTFGRYVVAIGGNRSASFLSGHPVRRTLLAVYAISGLLAAVAGIVATARLGASDPSNIGVLIELSAITAVVVGGTPLTGGRVRLAGTVMGALLMQLISTTFISNNLPFTYAQVLTAGIILIAVYVQKGRGAA</sequence>
<feature type="transmembrane region" description="Helical" evidence="6">
    <location>
        <begin position="167"/>
        <end position="188"/>
    </location>
</feature>
<comment type="subcellular location">
    <subcellularLocation>
        <location evidence="1">Cell membrane</location>
        <topology evidence="1">Multi-pass membrane protein</topology>
    </subcellularLocation>
</comment>
<feature type="transmembrane region" description="Helical" evidence="6">
    <location>
        <begin position="101"/>
        <end position="122"/>
    </location>
</feature>
<feature type="transmembrane region" description="Helical" evidence="6">
    <location>
        <begin position="129"/>
        <end position="147"/>
    </location>
</feature>
<evidence type="ECO:0000256" key="2">
    <source>
        <dbReference type="ARBA" id="ARBA00022475"/>
    </source>
</evidence>
<keyword evidence="2" id="KW-1003">Cell membrane</keyword>
<feature type="transmembrane region" description="Helical" evidence="6">
    <location>
        <begin position="219"/>
        <end position="242"/>
    </location>
</feature>
<accession>A0A6J4QWB0</accession>
<proteinExistence type="predicted"/>
<dbReference type="AlphaFoldDB" id="A0A6J4QWB0"/>
<feature type="transmembrane region" description="Helical" evidence="6">
    <location>
        <begin position="26"/>
        <end position="47"/>
    </location>
</feature>
<gene>
    <name evidence="7" type="ORF">AVDCRST_MAG02-793</name>
</gene>
<feature type="transmembrane region" description="Helical" evidence="6">
    <location>
        <begin position="53"/>
        <end position="71"/>
    </location>
</feature>
<reference evidence="7" key="1">
    <citation type="submission" date="2020-02" db="EMBL/GenBank/DDBJ databases">
        <authorList>
            <person name="Meier V. D."/>
        </authorList>
    </citation>
    <scope>NUCLEOTIDE SEQUENCE</scope>
    <source>
        <strain evidence="7">AVDCRST_MAG02</strain>
    </source>
</reference>
<dbReference type="EMBL" id="CADCVH010000022">
    <property type="protein sequence ID" value="CAA9449729.1"/>
    <property type="molecule type" value="Genomic_DNA"/>
</dbReference>
<dbReference type="InterPro" id="IPR001851">
    <property type="entry name" value="ABC_transp_permease"/>
</dbReference>
<keyword evidence="4 6" id="KW-1133">Transmembrane helix</keyword>
<organism evidence="7">
    <name type="scientific">uncultured Rubrobacteraceae bacterium</name>
    <dbReference type="NCBI Taxonomy" id="349277"/>
    <lineage>
        <taxon>Bacteria</taxon>
        <taxon>Bacillati</taxon>
        <taxon>Actinomycetota</taxon>
        <taxon>Rubrobacteria</taxon>
        <taxon>Rubrobacterales</taxon>
        <taxon>Rubrobacteraceae</taxon>
        <taxon>environmental samples</taxon>
    </lineage>
</organism>
<dbReference type="CDD" id="cd06579">
    <property type="entry name" value="TM_PBP1_transp_AraH_like"/>
    <property type="match status" value="1"/>
</dbReference>
<evidence type="ECO:0000313" key="7">
    <source>
        <dbReference type="EMBL" id="CAA9449729.1"/>
    </source>
</evidence>
<evidence type="ECO:0000256" key="3">
    <source>
        <dbReference type="ARBA" id="ARBA00022692"/>
    </source>
</evidence>
<name>A0A6J4QWB0_9ACTN</name>
<evidence type="ECO:0000256" key="6">
    <source>
        <dbReference type="SAM" id="Phobius"/>
    </source>
</evidence>
<feature type="transmembrane region" description="Helical" evidence="6">
    <location>
        <begin position="274"/>
        <end position="292"/>
    </location>
</feature>
<protein>
    <submittedName>
        <fullName evidence="7">ABC transporter, permease protein (Cluster 2, ribose/xylose/arabinose/galactose)</fullName>
    </submittedName>
</protein>
<dbReference type="PANTHER" id="PTHR32196">
    <property type="entry name" value="ABC TRANSPORTER PERMEASE PROTEIN YPHD-RELATED-RELATED"/>
    <property type="match status" value="1"/>
</dbReference>
<evidence type="ECO:0000256" key="5">
    <source>
        <dbReference type="ARBA" id="ARBA00023136"/>
    </source>
</evidence>
<keyword evidence="5 6" id="KW-0472">Membrane</keyword>
<evidence type="ECO:0000256" key="4">
    <source>
        <dbReference type="ARBA" id="ARBA00022989"/>
    </source>
</evidence>